<evidence type="ECO:0000259" key="10">
    <source>
        <dbReference type="PROSITE" id="PS50105"/>
    </source>
</evidence>
<dbReference type="GO" id="GO:0004386">
    <property type="term" value="F:helicase activity"/>
    <property type="evidence" value="ECO:0007669"/>
    <property type="project" value="UniProtKB-KW"/>
</dbReference>
<feature type="region of interest" description="Disordered" evidence="9">
    <location>
        <begin position="1722"/>
        <end position="1788"/>
    </location>
</feature>
<evidence type="ECO:0000256" key="6">
    <source>
        <dbReference type="ARBA" id="ARBA00022840"/>
    </source>
</evidence>
<dbReference type="InterPro" id="IPR049730">
    <property type="entry name" value="SNF2/RAD54-like_C"/>
</dbReference>
<evidence type="ECO:0000256" key="1">
    <source>
        <dbReference type="ARBA" id="ARBA00004123"/>
    </source>
</evidence>
<keyword evidence="6" id="KW-0067">ATP-binding</keyword>
<feature type="region of interest" description="Disordered" evidence="9">
    <location>
        <begin position="602"/>
        <end position="637"/>
    </location>
</feature>
<evidence type="ECO:0000256" key="3">
    <source>
        <dbReference type="ARBA" id="ARBA00022741"/>
    </source>
</evidence>
<dbReference type="GO" id="GO:0003677">
    <property type="term" value="F:DNA binding"/>
    <property type="evidence" value="ECO:0007669"/>
    <property type="project" value="UniProtKB-KW"/>
</dbReference>
<dbReference type="PROSITE" id="PS51192">
    <property type="entry name" value="HELICASE_ATP_BIND_1"/>
    <property type="match status" value="1"/>
</dbReference>
<dbReference type="InterPro" id="IPR014001">
    <property type="entry name" value="Helicase_ATP-bd"/>
</dbReference>
<evidence type="ECO:0000313" key="13">
    <source>
        <dbReference type="EMBL" id="PYH98962.1"/>
    </source>
</evidence>
<evidence type="ECO:0000259" key="12">
    <source>
        <dbReference type="PROSITE" id="PS51194"/>
    </source>
</evidence>
<evidence type="ECO:0000256" key="2">
    <source>
        <dbReference type="ARBA" id="ARBA00007025"/>
    </source>
</evidence>
<evidence type="ECO:0000256" key="5">
    <source>
        <dbReference type="ARBA" id="ARBA00022806"/>
    </source>
</evidence>
<feature type="region of interest" description="Disordered" evidence="9">
    <location>
        <begin position="552"/>
        <end position="583"/>
    </location>
</feature>
<accession>A0A319F2I2</accession>
<dbReference type="EMBL" id="KZ825806">
    <property type="protein sequence ID" value="PYH98962.1"/>
    <property type="molecule type" value="Genomic_DNA"/>
</dbReference>
<dbReference type="SMART" id="SM00487">
    <property type="entry name" value="DEXDc"/>
    <property type="match status" value="1"/>
</dbReference>
<dbReference type="Pfam" id="PF00271">
    <property type="entry name" value="Helicase_C"/>
    <property type="match status" value="1"/>
</dbReference>
<dbReference type="InterPro" id="IPR013761">
    <property type="entry name" value="SAM/pointed_sf"/>
</dbReference>
<feature type="region of interest" description="Disordered" evidence="9">
    <location>
        <begin position="143"/>
        <end position="260"/>
    </location>
</feature>
<dbReference type="InterPro" id="IPR027417">
    <property type="entry name" value="P-loop_NTPase"/>
</dbReference>
<dbReference type="CDD" id="cd18793">
    <property type="entry name" value="SF2_C_SNF"/>
    <property type="match status" value="1"/>
</dbReference>
<feature type="domain" description="Helicase C-terminal" evidence="12">
    <location>
        <begin position="1361"/>
        <end position="1520"/>
    </location>
</feature>
<dbReference type="SUPFAM" id="SSF52540">
    <property type="entry name" value="P-loop containing nucleoside triphosphate hydrolases"/>
    <property type="match status" value="2"/>
</dbReference>
<gene>
    <name evidence="13" type="ORF">BO71DRAFT_479882</name>
</gene>
<dbReference type="PROSITE" id="PS51194">
    <property type="entry name" value="HELICASE_CTER"/>
    <property type="match status" value="1"/>
</dbReference>
<dbReference type="SMART" id="SM00490">
    <property type="entry name" value="HELICc"/>
    <property type="match status" value="1"/>
</dbReference>
<evidence type="ECO:0000313" key="14">
    <source>
        <dbReference type="Proteomes" id="UP000247810"/>
    </source>
</evidence>
<dbReference type="InterPro" id="IPR056026">
    <property type="entry name" value="DUF7607"/>
</dbReference>
<dbReference type="GO" id="GO:0005524">
    <property type="term" value="F:ATP binding"/>
    <property type="evidence" value="ECO:0007669"/>
    <property type="project" value="UniProtKB-KW"/>
</dbReference>
<evidence type="ECO:0000256" key="7">
    <source>
        <dbReference type="ARBA" id="ARBA00023125"/>
    </source>
</evidence>
<dbReference type="Gene3D" id="3.40.50.10810">
    <property type="entry name" value="Tandem AAA-ATPase domain"/>
    <property type="match status" value="1"/>
</dbReference>
<dbReference type="Proteomes" id="UP000247810">
    <property type="component" value="Unassembled WGS sequence"/>
</dbReference>
<keyword evidence="3" id="KW-0547">Nucleotide-binding</keyword>
<feature type="compositionally biased region" description="Pro residues" evidence="9">
    <location>
        <begin position="147"/>
        <end position="163"/>
    </location>
</feature>
<keyword evidence="8" id="KW-0539">Nucleus</keyword>
<comment type="subcellular location">
    <subcellularLocation>
        <location evidence="1">Nucleus</location>
    </subcellularLocation>
</comment>
<dbReference type="PROSITE" id="PS50105">
    <property type="entry name" value="SAM_DOMAIN"/>
    <property type="match status" value="1"/>
</dbReference>
<dbReference type="Pfam" id="PF00176">
    <property type="entry name" value="SNF2-rel_dom"/>
    <property type="match status" value="1"/>
</dbReference>
<proteinExistence type="inferred from homology"/>
<dbReference type="Gene3D" id="3.40.50.300">
    <property type="entry name" value="P-loop containing nucleotide triphosphate hydrolases"/>
    <property type="match status" value="1"/>
</dbReference>
<keyword evidence="14" id="KW-1185">Reference proteome</keyword>
<feature type="compositionally biased region" description="Polar residues" evidence="9">
    <location>
        <begin position="1765"/>
        <end position="1775"/>
    </location>
</feature>
<feature type="domain" description="SAM" evidence="10">
    <location>
        <begin position="10"/>
        <end position="90"/>
    </location>
</feature>
<evidence type="ECO:0000256" key="9">
    <source>
        <dbReference type="SAM" id="MobiDB-lite"/>
    </source>
</evidence>
<dbReference type="GO" id="GO:0005634">
    <property type="term" value="C:nucleus"/>
    <property type="evidence" value="ECO:0007669"/>
    <property type="project" value="UniProtKB-SubCell"/>
</dbReference>
<protein>
    <submittedName>
        <fullName evidence="13">SNF2 family helicase/ATPase</fullName>
    </submittedName>
</protein>
<dbReference type="GO" id="GO:0016887">
    <property type="term" value="F:ATP hydrolysis activity"/>
    <property type="evidence" value="ECO:0007669"/>
    <property type="project" value="InterPro"/>
</dbReference>
<comment type="similarity">
    <text evidence="2">Belongs to the SNF2/RAD54 helicase family.</text>
</comment>
<name>A0A319F2I2_9EURO</name>
<dbReference type="Pfam" id="PF24580">
    <property type="entry name" value="DUF7607"/>
    <property type="match status" value="1"/>
</dbReference>
<dbReference type="InterPro" id="IPR001660">
    <property type="entry name" value="SAM"/>
</dbReference>
<feature type="domain" description="Helicase ATP-binding" evidence="11">
    <location>
        <begin position="979"/>
        <end position="1182"/>
    </location>
</feature>
<feature type="region of interest" description="Disordered" evidence="9">
    <location>
        <begin position="665"/>
        <end position="714"/>
    </location>
</feature>
<keyword evidence="4" id="KW-0378">Hydrolase</keyword>
<feature type="compositionally biased region" description="Basic and acidic residues" evidence="9">
    <location>
        <begin position="211"/>
        <end position="228"/>
    </location>
</feature>
<keyword evidence="7" id="KW-0238">DNA-binding</keyword>
<dbReference type="CDD" id="cd18007">
    <property type="entry name" value="DEXHc_ATRX-like"/>
    <property type="match status" value="1"/>
</dbReference>
<feature type="compositionally biased region" description="Polar residues" evidence="9">
    <location>
        <begin position="168"/>
        <end position="196"/>
    </location>
</feature>
<evidence type="ECO:0000256" key="8">
    <source>
        <dbReference type="ARBA" id="ARBA00023242"/>
    </source>
</evidence>
<evidence type="ECO:0000256" key="4">
    <source>
        <dbReference type="ARBA" id="ARBA00022801"/>
    </source>
</evidence>
<dbReference type="InterPro" id="IPR044574">
    <property type="entry name" value="ARIP4-like"/>
</dbReference>
<keyword evidence="5 13" id="KW-0347">Helicase</keyword>
<dbReference type="Gene3D" id="1.10.150.50">
    <property type="entry name" value="Transcription Factor, Ets-1"/>
    <property type="match status" value="1"/>
</dbReference>
<dbReference type="PANTHER" id="PTHR45797:SF1">
    <property type="entry name" value="HELICASE ARIP4"/>
    <property type="match status" value="1"/>
</dbReference>
<dbReference type="OrthoDB" id="2020972at2759"/>
<dbReference type="InterPro" id="IPR038718">
    <property type="entry name" value="SNF2-like_sf"/>
</dbReference>
<dbReference type="STRING" id="1448320.A0A319F2I2"/>
<feature type="region of interest" description="Disordered" evidence="9">
    <location>
        <begin position="877"/>
        <end position="914"/>
    </location>
</feature>
<feature type="compositionally biased region" description="Polar residues" evidence="9">
    <location>
        <begin position="238"/>
        <end position="252"/>
    </location>
</feature>
<sequence length="1788" mass="200008">MQSGGDPLDWTVDEVVQFLCLNPQTPWTLSSSRAPRPDPVTFEAAIRDNLVTGEVLLHDVDKETLRDDLGLRALGHRSCILMAIRYLQRNSPKFQGSRTHLGAHLEDHSSPSWSSLATSSNYPRLSSPAYHAPLLQNATPQREVLHSPPPLTPTVSNPNPPAELPLNTGESEQTPFTTDGSRPAGTITNHNATHQDAGQGGPTPSPQRSSKGSDKRTRPGEDMVVDSHGHKRRRLNLGASTEKQSNDFSQKQAGRKEANEWYMGPDELSITQLFYSSDPDENDQAFTMIGSKFPDAQRSFVNKSLIHYYKQKPIKLNPNQSALVPYRQLTEQKSKPSKKPVVTNISGPRLCTLYTVEKGKVAVTKDELNKWPQLVNSGTTDGEKAADSFAYLLQKYPAEGNDQDAYPLYGDSGSEGEFDEETWQEMEDERREPLPQQKTLTSVEVDSIIESCILKFANNWHHNGKIREEPKTRKIWLAAKRSKSTNEQIKDIMRDIDRLGKRMAVFIKAIREGEYSTRKELQTQCQSLENTVANIQKQKWRIFVLEQETCPPKIPAPARPLPRKSKINNANEDGESLASDSDVSSTASLDSFVDDSDAVHVVDQSMRRASPAQTPSSSSDEDDIISPSGARRKSRARGLLPFIQSSSPSPAPMNDASVECIDLTADSPLPENSPPSDDDDYRVETPPLNPQPKTPQSEGLISRDISPGPDLGPRVCVEVPIKREDVTRSDKDGSRGLPEIHDVEKLKAFSWRLLEERHDRRRLLAKLIITLGEEERERLTRQVPRYDAADLAKLTQTALKRILKGKDSMPGMDEHESSVIMRTASLYISWVNCDHYKGRGFPKDSVVKATDEIAGFPGFFSELCLRLSAYGSWGKSMRTGEPEETQPALGDTPHKKRKREVKESQTAKMNQESAQLRVLHQEKLRERLERKLERMGVSNTDATHQAVSFGDPVIYLDPHIGQRIKPHQLSGVQFMWRELIEDDMRQGCLLAHTMGLGKTMQVISLLVTIANTAASENPAIRRTVPKSLHRSQTLILCPSSLIENWYEEFFMWTPKDSAIGPVNKVTSSDIVPERLDTVSRWNDEGGVLLVSYDMFRTWIFNKATNKRPKPLTDIEHENMKKWLLEGANIVIADEAHKMKNPTSAITAAAMQFRSQSRIALTGSPLANNLIDYFTMVNWIAGGYMGGFVEFKANFVEPIEEGLYLDSTYSERRRSLVKLQVLKTILDPKINRADISVLAGSLPPKVEFVITVPLTGVQKQAYDLYVQSVLQGRTDVSKVQIMSWIAILGLCCNHPVCFWNKLSSKANDAHKLDKMVDGLEPNPLDKPITQLGLDIDNLLPEQMRLFDTVPDANAPDLSCRANILDRIIAESIRAGDKVLVFSHSLPTLDYIEHLLKKSEYKYCRLDGQTPIAGRQATTKRFNRGSAENVYLISTRAGGLGLNIFGANRVIIFDFTFSPVWEEQAVGRAYRLGQQKPVFVYRFIAGGTFEEIMYNKTVFKTQLAFRVVDKKNPVRSATKKLGEYLFPAKQVPQKDVTEFLGKDPEVLDKIIREDACSSEKLIRKIALTETFQKDDNDKLTEEERKAAQEQLSDERLKRSDPDAYHKLVIERQRAQLSQSYPNISSTQYTSSIPSYPAQYHMQPAQYQYPMQPQSTHTNPPPHPQYLASPPIIPSNVHNFGPPALAPDMSVIQSSTPVSDTMQTPILIPGLSTALHVPVARSEPVSANEHNEYHPPTHNMSTDAPEQPSDPAVSAPAEGNVTGEKPQETNTPGSQSEPISGKLLALKEWLG</sequence>
<dbReference type="InterPro" id="IPR000330">
    <property type="entry name" value="SNF2_N"/>
</dbReference>
<evidence type="ECO:0000259" key="11">
    <source>
        <dbReference type="PROSITE" id="PS51192"/>
    </source>
</evidence>
<dbReference type="SUPFAM" id="SSF47769">
    <property type="entry name" value="SAM/Pointed domain"/>
    <property type="match status" value="1"/>
</dbReference>
<organism evidence="13 14">
    <name type="scientific">Aspergillus ellipticus CBS 707.79</name>
    <dbReference type="NCBI Taxonomy" id="1448320"/>
    <lineage>
        <taxon>Eukaryota</taxon>
        <taxon>Fungi</taxon>
        <taxon>Dikarya</taxon>
        <taxon>Ascomycota</taxon>
        <taxon>Pezizomycotina</taxon>
        <taxon>Eurotiomycetes</taxon>
        <taxon>Eurotiomycetidae</taxon>
        <taxon>Eurotiales</taxon>
        <taxon>Aspergillaceae</taxon>
        <taxon>Aspergillus</taxon>
        <taxon>Aspergillus subgen. Circumdati</taxon>
    </lineage>
</organism>
<dbReference type="VEuPathDB" id="FungiDB:BO71DRAFT_479882"/>
<dbReference type="PANTHER" id="PTHR45797">
    <property type="entry name" value="RAD54-LIKE"/>
    <property type="match status" value="1"/>
</dbReference>
<dbReference type="InterPro" id="IPR001650">
    <property type="entry name" value="Helicase_C-like"/>
</dbReference>
<reference evidence="13 14" key="1">
    <citation type="submission" date="2018-02" db="EMBL/GenBank/DDBJ databases">
        <title>The genomes of Aspergillus section Nigri reveals drivers in fungal speciation.</title>
        <authorList>
            <consortium name="DOE Joint Genome Institute"/>
            <person name="Vesth T.C."/>
            <person name="Nybo J."/>
            <person name="Theobald S."/>
            <person name="Brandl J."/>
            <person name="Frisvad J.C."/>
            <person name="Nielsen K.F."/>
            <person name="Lyhne E.K."/>
            <person name="Kogle M.E."/>
            <person name="Kuo A."/>
            <person name="Riley R."/>
            <person name="Clum A."/>
            <person name="Nolan M."/>
            <person name="Lipzen A."/>
            <person name="Salamov A."/>
            <person name="Henrissat B."/>
            <person name="Wiebenga A."/>
            <person name="De vries R.P."/>
            <person name="Grigoriev I.V."/>
            <person name="Mortensen U.H."/>
            <person name="Andersen M.R."/>
            <person name="Baker S.E."/>
        </authorList>
    </citation>
    <scope>NUCLEOTIDE SEQUENCE [LARGE SCALE GENOMIC DNA]</scope>
    <source>
        <strain evidence="13 14">CBS 707.79</strain>
    </source>
</reference>
<feature type="region of interest" description="Disordered" evidence="9">
    <location>
        <begin position="1576"/>
        <end position="1597"/>
    </location>
</feature>